<comment type="caution">
    <text evidence="2">The sequence shown here is derived from an EMBL/GenBank/DDBJ whole genome shotgun (WGS) entry which is preliminary data.</text>
</comment>
<gene>
    <name evidence="2" type="ORF">CT0861_12282</name>
</gene>
<sequence>LCSAQVEINSFGISFKNLYNLFFSIDTFRNPTSLERPQPSTYTLHNTYKMPSFKSTFFAVAAAFVATAQADYVINPDTVPLSVRKGWCKDQTYSCPVICREVSTKPVEANECDPQALTYGCVCGDGKQPNMSEYSLTLPYHVCQEYGNQCVADCGIGANTCSNNCRVNNPCGAQNPTRVNSTSSAGDAATATASATETANAVFTGIAGETGSSGSGSGSSGAATLEMGRSAGLAVLVGGVIGGVAFLL</sequence>
<accession>A0A166VYR5</accession>
<dbReference type="PANTHER" id="PTHR38118:SF2">
    <property type="entry name" value="CDP-ALCOHOL PHOSPHATIDYLTRANSFERASE PROTEIN"/>
    <property type="match status" value="1"/>
</dbReference>
<dbReference type="EMBL" id="LFIV01000026">
    <property type="protein sequence ID" value="KZL75108.1"/>
    <property type="molecule type" value="Genomic_DNA"/>
</dbReference>
<evidence type="ECO:0000259" key="1">
    <source>
        <dbReference type="Pfam" id="PF24808"/>
    </source>
</evidence>
<keyword evidence="3" id="KW-1185">Reference proteome</keyword>
<feature type="non-terminal residue" evidence="2">
    <location>
        <position position="1"/>
    </location>
</feature>
<reference evidence="2 3" key="1">
    <citation type="submission" date="2015-06" db="EMBL/GenBank/DDBJ databases">
        <title>Survival trade-offs in plant roots during colonization by closely related pathogenic and mutualistic fungi.</title>
        <authorList>
            <person name="Hacquard S."/>
            <person name="Kracher B."/>
            <person name="Hiruma K."/>
            <person name="Weinman A."/>
            <person name="Muench P."/>
            <person name="Garrido Oter R."/>
            <person name="Ver Loren van Themaat E."/>
            <person name="Dallerey J.-F."/>
            <person name="Damm U."/>
            <person name="Henrissat B."/>
            <person name="Lespinet O."/>
            <person name="Thon M."/>
            <person name="Kemen E."/>
            <person name="McHardy A.C."/>
            <person name="Schulze-Lefert P."/>
            <person name="O'Connell R.J."/>
        </authorList>
    </citation>
    <scope>NUCLEOTIDE SEQUENCE [LARGE SCALE GENOMIC DNA]</scope>
    <source>
        <strain evidence="2 3">0861</strain>
    </source>
</reference>
<evidence type="ECO:0000313" key="2">
    <source>
        <dbReference type="EMBL" id="KZL75108.1"/>
    </source>
</evidence>
<organism evidence="2 3">
    <name type="scientific">Colletotrichum tofieldiae</name>
    <dbReference type="NCBI Taxonomy" id="708197"/>
    <lineage>
        <taxon>Eukaryota</taxon>
        <taxon>Fungi</taxon>
        <taxon>Dikarya</taxon>
        <taxon>Ascomycota</taxon>
        <taxon>Pezizomycotina</taxon>
        <taxon>Sordariomycetes</taxon>
        <taxon>Hypocreomycetidae</taxon>
        <taxon>Glomerellales</taxon>
        <taxon>Glomerellaceae</taxon>
        <taxon>Colletotrichum</taxon>
        <taxon>Colletotrichum spaethianum species complex</taxon>
    </lineage>
</organism>
<dbReference type="PANTHER" id="PTHR38118">
    <property type="entry name" value="ANCHORED CELL WALL PROTEIN 11-RELATED"/>
    <property type="match status" value="1"/>
</dbReference>
<dbReference type="GO" id="GO:0016740">
    <property type="term" value="F:transferase activity"/>
    <property type="evidence" value="ECO:0007669"/>
    <property type="project" value="UniProtKB-KW"/>
</dbReference>
<proteinExistence type="predicted"/>
<evidence type="ECO:0000313" key="3">
    <source>
        <dbReference type="Proteomes" id="UP000076552"/>
    </source>
</evidence>
<dbReference type="Proteomes" id="UP000076552">
    <property type="component" value="Unassembled WGS sequence"/>
</dbReference>
<feature type="domain" description="DUF7707" evidence="1">
    <location>
        <begin position="73"/>
        <end position="176"/>
    </location>
</feature>
<dbReference type="Pfam" id="PF24808">
    <property type="entry name" value="DUF7707"/>
    <property type="match status" value="1"/>
</dbReference>
<name>A0A166VYR5_9PEZI</name>
<keyword evidence="2" id="KW-0808">Transferase</keyword>
<dbReference type="AlphaFoldDB" id="A0A166VYR5"/>
<dbReference type="InterPro" id="IPR056124">
    <property type="entry name" value="DUF7707"/>
</dbReference>
<protein>
    <submittedName>
        <fullName evidence="2">CDP-alcohol phosphatidyltransferase protein</fullName>
    </submittedName>
</protein>